<keyword evidence="3" id="KW-1185">Reference proteome</keyword>
<feature type="compositionally biased region" description="Polar residues" evidence="1">
    <location>
        <begin position="539"/>
        <end position="566"/>
    </location>
</feature>
<feature type="compositionally biased region" description="Basic and acidic residues" evidence="1">
    <location>
        <begin position="77"/>
        <end position="92"/>
    </location>
</feature>
<evidence type="ECO:0000256" key="1">
    <source>
        <dbReference type="SAM" id="MobiDB-lite"/>
    </source>
</evidence>
<protein>
    <submittedName>
        <fullName evidence="2">Uncharacterized protein</fullName>
    </submittedName>
</protein>
<dbReference type="EMBL" id="CAJFDH010000001">
    <property type="protein sequence ID" value="CAD5206759.1"/>
    <property type="molecule type" value="Genomic_DNA"/>
</dbReference>
<dbReference type="Proteomes" id="UP000614601">
    <property type="component" value="Unassembled WGS sequence"/>
</dbReference>
<feature type="compositionally biased region" description="Polar residues" evidence="1">
    <location>
        <begin position="237"/>
        <end position="256"/>
    </location>
</feature>
<feature type="compositionally biased region" description="Basic and acidic residues" evidence="1">
    <location>
        <begin position="14"/>
        <end position="37"/>
    </location>
</feature>
<feature type="region of interest" description="Disordered" evidence="1">
    <location>
        <begin position="440"/>
        <end position="566"/>
    </location>
</feature>
<feature type="compositionally biased region" description="Basic and acidic residues" evidence="1">
    <location>
        <begin position="517"/>
        <end position="527"/>
    </location>
</feature>
<feature type="region of interest" description="Disordered" evidence="1">
    <location>
        <begin position="77"/>
        <end position="199"/>
    </location>
</feature>
<feature type="region of interest" description="Disordered" evidence="1">
    <location>
        <begin position="357"/>
        <end position="415"/>
    </location>
</feature>
<gene>
    <name evidence="2" type="ORF">BOKJ2_LOCUS1443</name>
</gene>
<feature type="region of interest" description="Disordered" evidence="1">
    <location>
        <begin position="237"/>
        <end position="278"/>
    </location>
</feature>
<accession>A0A811JUH4</accession>
<feature type="compositionally biased region" description="Polar residues" evidence="1">
    <location>
        <begin position="367"/>
        <end position="379"/>
    </location>
</feature>
<reference evidence="2" key="1">
    <citation type="submission" date="2020-09" db="EMBL/GenBank/DDBJ databases">
        <authorList>
            <person name="Kikuchi T."/>
        </authorList>
    </citation>
    <scope>NUCLEOTIDE SEQUENCE</scope>
    <source>
        <strain evidence="2">SH1</strain>
    </source>
</reference>
<evidence type="ECO:0000313" key="2">
    <source>
        <dbReference type="EMBL" id="CAD5206759.1"/>
    </source>
</evidence>
<feature type="compositionally biased region" description="Basic and acidic residues" evidence="1">
    <location>
        <begin position="380"/>
        <end position="403"/>
    </location>
</feature>
<proteinExistence type="predicted"/>
<comment type="caution">
    <text evidence="2">The sequence shown here is derived from an EMBL/GenBank/DDBJ whole genome shotgun (WGS) entry which is preliminary data.</text>
</comment>
<feature type="compositionally biased region" description="Polar residues" evidence="1">
    <location>
        <begin position="129"/>
        <end position="142"/>
    </location>
</feature>
<feature type="compositionally biased region" description="Polar residues" evidence="1">
    <location>
        <begin position="183"/>
        <end position="194"/>
    </location>
</feature>
<dbReference type="EMBL" id="CAJFCW020000001">
    <property type="protein sequence ID" value="CAG9083014.1"/>
    <property type="molecule type" value="Genomic_DNA"/>
</dbReference>
<name>A0A811JUH4_9BILA</name>
<evidence type="ECO:0000313" key="3">
    <source>
        <dbReference type="Proteomes" id="UP000614601"/>
    </source>
</evidence>
<dbReference type="Proteomes" id="UP000783686">
    <property type="component" value="Unassembled WGS sequence"/>
</dbReference>
<dbReference type="AlphaFoldDB" id="A0A811JUH4"/>
<feature type="compositionally biased region" description="Low complexity" evidence="1">
    <location>
        <begin position="162"/>
        <end position="171"/>
    </location>
</feature>
<dbReference type="OrthoDB" id="10681319at2759"/>
<feature type="compositionally biased region" description="Low complexity" evidence="1">
    <location>
        <begin position="470"/>
        <end position="485"/>
    </location>
</feature>
<sequence>MQASMMTRSLYVSAKDRQAEVARRRKEREDQVNQEREEKIRLAQERAQRALQRKEQGLKEKITKNKAQELEKIKEIQRKRAENEKRQLEKQKAIQKKSSSSRVSPQRHSKNPVAFGSGVPRKLDFGSASRVSQGSQKSSPAQAKTPLRRVAGPSTRNVMTASVYSPPSRPVVRSEPKKLPASMTRSMYSPSTSRPVKKVNQLNVRPVFLTRRKSAGTPNAKSLKVVEKVALTSENITNVDSNDSGAGTSANASTESIVVPTPHQHEYKDSDNESSGTVNLANPTVNLDKLMDASLDNIAEIEKTDHVKTDEEIQSVGEVSEKTIEVSAPVVQPVEETTAAQPMEEIPTQKVEAVTTVQPMEEESREQNLAPTEASTLAKESNEEPLKDVTEESKVDDKVKVEEEEKEVDMTADLFAHKQPIENDIVAPKEPTDVLFNEVNERQDLPLATEETNVDEKLKEEDNLLVQNDVQVSSSPVQEPESSPVKLIAEPQVKVSPIVDSDANNASILPEVPEDPSDSRIEHKEAGSKPLDSFIDSLASKSFDQVSPERNNSFPSNSTPCNQNSDRIVDYDERIDLSSFTHDDSKNSSNNDLKLEEEERPLNRFLKDLATKSLLSKQQSVPVLENTSTILSNSNSTPQLTNTSNNTPTLQQLKGGAVIGLTAKQEQDRLNRRQQLAEIMSKNREANGSGSVLTAPPTLTAVDGMERIRELINRKSRGSPNLMSTSAISSGTTSLADELANLQLNSP</sequence>
<organism evidence="2 3">
    <name type="scientific">Bursaphelenchus okinawaensis</name>
    <dbReference type="NCBI Taxonomy" id="465554"/>
    <lineage>
        <taxon>Eukaryota</taxon>
        <taxon>Metazoa</taxon>
        <taxon>Ecdysozoa</taxon>
        <taxon>Nematoda</taxon>
        <taxon>Chromadorea</taxon>
        <taxon>Rhabditida</taxon>
        <taxon>Tylenchina</taxon>
        <taxon>Tylenchomorpha</taxon>
        <taxon>Aphelenchoidea</taxon>
        <taxon>Aphelenchoididae</taxon>
        <taxon>Bursaphelenchus</taxon>
    </lineage>
</organism>
<feature type="region of interest" description="Disordered" evidence="1">
    <location>
        <begin position="1"/>
        <end position="37"/>
    </location>
</feature>